<dbReference type="EMBL" id="AE003849">
    <property type="protein sequence ID" value="AAF83381.1"/>
    <property type="molecule type" value="Genomic_DNA"/>
</dbReference>
<reference evidence="1 2" key="1">
    <citation type="journal article" date="2000" name="Nature">
        <title>The genome sequence of the plant pathogen Xylella fastidiosa.</title>
        <authorList>
            <person name="Simpson A.J."/>
            <person name="Reinach F.C."/>
            <person name="Arruda P."/>
            <person name="Abreu F.A."/>
            <person name="Acencio M."/>
            <person name="Alvarenga R."/>
            <person name="Alves L.M."/>
            <person name="Araya J.E."/>
            <person name="Baia G.S."/>
            <person name="Baptista C.S."/>
            <person name="Barros M.H."/>
            <person name="Bonaccorsi E.D."/>
            <person name="Bordin S."/>
            <person name="Bove J.M."/>
            <person name="Briones M.R."/>
            <person name="Bueno M.R."/>
            <person name="Camargo A.A."/>
            <person name="Camargo L.E."/>
            <person name="Carraro D.M."/>
            <person name="Carrer H."/>
            <person name="Colauto N.B."/>
            <person name="Colombo C."/>
            <person name="Costa F.F."/>
            <person name="Costa M.C."/>
            <person name="Costa-Neto C.M."/>
            <person name="Coutinho L.L."/>
            <person name="Cristofani M."/>
            <person name="Dias-Neto E."/>
            <person name="Docena C."/>
            <person name="El-Dorry H."/>
            <person name="Facincani A.P."/>
            <person name="Ferreira A.J."/>
            <person name="Ferreira V.C."/>
            <person name="Ferro J.A."/>
            <person name="Fraga J.S."/>
            <person name="Franca S.C."/>
            <person name="Franco M.C."/>
            <person name="Frohme M."/>
            <person name="Furlan L.R."/>
            <person name="Garnier M."/>
            <person name="Goldman G.H."/>
            <person name="Goldman M.H."/>
            <person name="Gomes S.L."/>
            <person name="Gruber A."/>
            <person name="Ho P.L."/>
            <person name="Hoheisel J.D."/>
            <person name="Junqueira M.L."/>
            <person name="Kemper E.L."/>
            <person name="Kitajima J.P."/>
            <person name="Krieger J.E."/>
            <person name="Kuramae E.E."/>
            <person name="Laigret F."/>
            <person name="Lambais M.R."/>
            <person name="Leite L.C."/>
            <person name="Lemos E.G."/>
            <person name="Lemos M.V."/>
            <person name="Lopes S.A."/>
            <person name="Lopes C.R."/>
            <person name="Machado J.A."/>
            <person name="Machado M.A."/>
            <person name="Madeira A.M."/>
            <person name="Madeira H.M."/>
            <person name="Marino C.L."/>
            <person name="Marques M.V."/>
            <person name="Martins E.A."/>
            <person name="Martins E.M."/>
            <person name="Matsukuma A.Y."/>
            <person name="Menck C.F."/>
            <person name="Miracca E.C."/>
            <person name="Miyaki C.Y."/>
            <person name="Monteriro-Vitorello C.B."/>
            <person name="Moon D.H."/>
            <person name="Nagai M.A."/>
            <person name="Nascimento A.L."/>
            <person name="Netto L.E."/>
            <person name="Nhani A.Jr."/>
            <person name="Nobrega F.G."/>
            <person name="Nunes L.R."/>
            <person name="Oliveira M.A."/>
            <person name="de Oliveira M.C."/>
            <person name="de Oliveira R.C."/>
            <person name="Palmieri D.A."/>
            <person name="Paris A."/>
            <person name="Peixoto B.R."/>
            <person name="Pereira G.A."/>
            <person name="Pereira H.A.Jr."/>
            <person name="Pesquero J.B."/>
            <person name="Quaggio R.B."/>
            <person name="Roberto P.G."/>
            <person name="Rodrigues V."/>
            <person name="de M Rosa A.J."/>
            <person name="de Rosa V.E.Jr."/>
            <person name="de Sa R.G."/>
            <person name="Santelli R.V."/>
            <person name="Sawasaki H.E."/>
            <person name="da Silva A.C."/>
            <person name="da Silva A.M."/>
            <person name="da Silva F.R."/>
            <person name="da Silva W.A.Jr."/>
            <person name="da Silveira J.F."/>
            <person name="Silvestri M.L."/>
            <person name="Siqueira W.J."/>
            <person name="de Souza A.A."/>
            <person name="de Souza A.P."/>
            <person name="Terenzi M.F."/>
            <person name="Truffi D."/>
            <person name="Tsai S.M."/>
            <person name="Tsuhako M.H."/>
            <person name="Vallada H."/>
            <person name="Van Sluys M.A."/>
            <person name="Verjovski-Almeida S."/>
            <person name="Vettore A.L."/>
            <person name="Zago M.A."/>
            <person name="Zatz M."/>
            <person name="Meidanis J."/>
            <person name="Setubal J.C."/>
        </authorList>
    </citation>
    <scope>NUCLEOTIDE SEQUENCE [LARGE SCALE GENOMIC DNA]</scope>
    <source>
        <strain evidence="1 2">9a5c</strain>
    </source>
</reference>
<name>Q9PFT6_XYLFA</name>
<dbReference type="PIR" id="E82787">
    <property type="entry name" value="E82787"/>
</dbReference>
<gene>
    <name evidence="1" type="ordered locus">XF_0571</name>
</gene>
<evidence type="ECO:0000313" key="2">
    <source>
        <dbReference type="Proteomes" id="UP000000812"/>
    </source>
</evidence>
<dbReference type="KEGG" id="xfa:XF_0571"/>
<organism evidence="1 2">
    <name type="scientific">Xylella fastidiosa (strain 9a5c)</name>
    <dbReference type="NCBI Taxonomy" id="160492"/>
    <lineage>
        <taxon>Bacteria</taxon>
        <taxon>Pseudomonadati</taxon>
        <taxon>Pseudomonadota</taxon>
        <taxon>Gammaproteobacteria</taxon>
        <taxon>Lysobacterales</taxon>
        <taxon>Lysobacteraceae</taxon>
        <taxon>Xylella</taxon>
    </lineage>
</organism>
<sequence>MIDHNYEHDAHPVMHWCHRARLWHKPCDVILPVSIESDISTRKNHGTNEDSLGLIH</sequence>
<evidence type="ECO:0000313" key="1">
    <source>
        <dbReference type="EMBL" id="AAF83381.1"/>
    </source>
</evidence>
<dbReference type="HOGENOM" id="CLU_3013357_0_0_6"/>
<dbReference type="AlphaFoldDB" id="Q9PFT6"/>
<proteinExistence type="predicted"/>
<accession>Q9PFT6</accession>
<dbReference type="Proteomes" id="UP000000812">
    <property type="component" value="Chromosome"/>
</dbReference>
<protein>
    <submittedName>
        <fullName evidence="1">Uncharacterized protein</fullName>
    </submittedName>
</protein>